<evidence type="ECO:0000313" key="2">
    <source>
        <dbReference type="Proteomes" id="UP000035352"/>
    </source>
</evidence>
<dbReference type="InterPro" id="IPR002514">
    <property type="entry name" value="Transposase_8"/>
</dbReference>
<evidence type="ECO:0008006" key="3">
    <source>
        <dbReference type="Google" id="ProtNLM"/>
    </source>
</evidence>
<proteinExistence type="predicted"/>
<evidence type="ECO:0000313" key="1">
    <source>
        <dbReference type="EMBL" id="AKJ27080.1"/>
    </source>
</evidence>
<organism evidence="1 2">
    <name type="scientific">Caldimonas brevitalea</name>
    <dbReference type="NCBI Taxonomy" id="413882"/>
    <lineage>
        <taxon>Bacteria</taxon>
        <taxon>Pseudomonadati</taxon>
        <taxon>Pseudomonadota</taxon>
        <taxon>Betaproteobacteria</taxon>
        <taxon>Burkholderiales</taxon>
        <taxon>Sphaerotilaceae</taxon>
        <taxon>Caldimonas</taxon>
    </lineage>
</organism>
<dbReference type="GO" id="GO:0043565">
    <property type="term" value="F:sequence-specific DNA binding"/>
    <property type="evidence" value="ECO:0007669"/>
    <property type="project" value="InterPro"/>
</dbReference>
<dbReference type="RefSeq" id="WP_053013252.1">
    <property type="nucleotide sequence ID" value="NZ_CP011371.1"/>
</dbReference>
<dbReference type="STRING" id="413882.AAW51_0389"/>
<dbReference type="InterPro" id="IPR036388">
    <property type="entry name" value="WH-like_DNA-bd_sf"/>
</dbReference>
<dbReference type="GO" id="GO:0006313">
    <property type="term" value="P:DNA transposition"/>
    <property type="evidence" value="ECO:0007669"/>
    <property type="project" value="InterPro"/>
</dbReference>
<dbReference type="GO" id="GO:0004803">
    <property type="term" value="F:transposase activity"/>
    <property type="evidence" value="ECO:0007669"/>
    <property type="project" value="InterPro"/>
</dbReference>
<keyword evidence="2" id="KW-1185">Reference proteome</keyword>
<name>A0A0G3BKK9_9BURK</name>
<dbReference type="Gene3D" id="1.10.10.10">
    <property type="entry name" value="Winged helix-like DNA-binding domain superfamily/Winged helix DNA-binding domain"/>
    <property type="match status" value="1"/>
</dbReference>
<dbReference type="EMBL" id="CP011371">
    <property type="protein sequence ID" value="AKJ27080.1"/>
    <property type="molecule type" value="Genomic_DNA"/>
</dbReference>
<sequence>MNTELEDKGEGRRRRRRHSAEFKAEVVAACQHTGVSIAAVALSHGLNANLVRRWVEETERGPRLASALAAPPAADKAATFVPLKVEQPSTVHEIRVEFQRGQTFVKVSWPSTAAGECAAWLRELLR</sequence>
<reference evidence="1 2" key="1">
    <citation type="submission" date="2015-05" db="EMBL/GenBank/DDBJ databases">
        <authorList>
            <person name="Tang B."/>
            <person name="Yu Y."/>
        </authorList>
    </citation>
    <scope>NUCLEOTIDE SEQUENCE [LARGE SCALE GENOMIC DNA]</scope>
    <source>
        <strain evidence="1 2">DSM 7029</strain>
    </source>
</reference>
<dbReference type="NCBIfam" id="NF047595">
    <property type="entry name" value="IS66_ISRel24_TnpA"/>
    <property type="match status" value="1"/>
</dbReference>
<gene>
    <name evidence="1" type="ORF">AAW51_0389</name>
</gene>
<dbReference type="InterPro" id="IPR010921">
    <property type="entry name" value="Trp_repressor/repl_initiator"/>
</dbReference>
<accession>A0A0G3BKK9</accession>
<dbReference type="Pfam" id="PF01527">
    <property type="entry name" value="HTH_Tnp_1"/>
    <property type="match status" value="1"/>
</dbReference>
<protein>
    <recommendedName>
        <fullName evidence="3">Transposase</fullName>
    </recommendedName>
</protein>
<dbReference type="AlphaFoldDB" id="A0A0G3BKK9"/>
<dbReference type="OrthoDB" id="9800877at2"/>
<dbReference type="KEGG" id="pbh:AAW51_0389"/>
<dbReference type="SUPFAM" id="SSF48295">
    <property type="entry name" value="TrpR-like"/>
    <property type="match status" value="1"/>
</dbReference>
<dbReference type="Proteomes" id="UP000035352">
    <property type="component" value="Chromosome"/>
</dbReference>